<dbReference type="KEGG" id="fit:Fi14EGH31_13760"/>
<dbReference type="AlphaFoldDB" id="A0A7I8E2A4"/>
<gene>
    <name evidence="1" type="ORF">Fi14EGH31_13760</name>
</gene>
<dbReference type="GeneID" id="70579815"/>
<proteinExistence type="predicted"/>
<accession>A0A7I8E2A4</accession>
<dbReference type="EMBL" id="AP024085">
    <property type="protein sequence ID" value="BCL57664.1"/>
    <property type="molecule type" value="Genomic_DNA"/>
</dbReference>
<dbReference type="Proteomes" id="UP000593842">
    <property type="component" value="Chromosome"/>
</dbReference>
<name>A0A7I8E2A4_9FIRM</name>
<sequence length="90" mass="10900">MAEGLRPHHHQEFEYHTIQYFDKKRHVIVKKIQYMCMICGRVRHEKYDCYVPPPKSKTKALESNKRKYQSLLPYFLFLYPKTENNIATHG</sequence>
<dbReference type="RefSeq" id="WP_200765309.1">
    <property type="nucleotide sequence ID" value="NZ_AP024085.1"/>
</dbReference>
<protein>
    <submittedName>
        <fullName evidence="1">Uncharacterized protein</fullName>
    </submittedName>
</protein>
<evidence type="ECO:0000313" key="2">
    <source>
        <dbReference type="Proteomes" id="UP000593842"/>
    </source>
</evidence>
<evidence type="ECO:0000313" key="1">
    <source>
        <dbReference type="EMBL" id="BCL57664.1"/>
    </source>
</evidence>
<organism evidence="1 2">
    <name type="scientific">Faecalibacillus intestinalis</name>
    <dbReference type="NCBI Taxonomy" id="1982626"/>
    <lineage>
        <taxon>Bacteria</taxon>
        <taxon>Bacillati</taxon>
        <taxon>Bacillota</taxon>
        <taxon>Erysipelotrichia</taxon>
        <taxon>Erysipelotrichales</taxon>
        <taxon>Coprobacillaceae</taxon>
        <taxon>Faecalibacillus</taxon>
    </lineage>
</organism>
<reference evidence="2" key="1">
    <citation type="submission" date="2020-09" db="EMBL/GenBank/DDBJ databases">
        <title>Complete genome sequencing of Faecalibacillus intestinalis strain 14EGH31.</title>
        <authorList>
            <person name="Sakamoto M."/>
            <person name="Murakami T."/>
            <person name="Mori H."/>
        </authorList>
    </citation>
    <scope>NUCLEOTIDE SEQUENCE [LARGE SCALE GENOMIC DNA]</scope>
    <source>
        <strain evidence="2">14EGH31</strain>
    </source>
</reference>